<feature type="chain" id="PRO_5039542026" description="Solute-binding protein family 5 domain-containing protein" evidence="4">
    <location>
        <begin position="26"/>
        <end position="541"/>
    </location>
</feature>
<organism evidence="6 7">
    <name type="scientific">Nocardia bovistercoris</name>
    <dbReference type="NCBI Taxonomy" id="2785916"/>
    <lineage>
        <taxon>Bacteria</taxon>
        <taxon>Bacillati</taxon>
        <taxon>Actinomycetota</taxon>
        <taxon>Actinomycetes</taxon>
        <taxon>Mycobacteriales</taxon>
        <taxon>Nocardiaceae</taxon>
        <taxon>Nocardia</taxon>
    </lineage>
</organism>
<evidence type="ECO:0000256" key="4">
    <source>
        <dbReference type="SAM" id="SignalP"/>
    </source>
</evidence>
<dbReference type="Gene3D" id="3.40.190.10">
    <property type="entry name" value="Periplasmic binding protein-like II"/>
    <property type="match status" value="1"/>
</dbReference>
<dbReference type="InterPro" id="IPR039424">
    <property type="entry name" value="SBP_5"/>
</dbReference>
<dbReference type="AlphaFoldDB" id="A0A931IFF4"/>
<dbReference type="Pfam" id="PF00496">
    <property type="entry name" value="SBP_bac_5"/>
    <property type="match status" value="1"/>
</dbReference>
<dbReference type="PANTHER" id="PTHR30290">
    <property type="entry name" value="PERIPLASMIC BINDING COMPONENT OF ABC TRANSPORTER"/>
    <property type="match status" value="1"/>
</dbReference>
<sequence>MPAPTLVRRLAAVAAGLILVTSAVACGANGGSGAGGGGQPRSGGDIIFLENGEFAGFAQQDLRTWQTSSVAVNLFDRLVYLDPETGKLAPWLATAWTVNDAATEIELTLRTDVTFSDGSRLTPEVVVANLNHLGFGDTARGITPSRPQFARYAGSEPIGPDKVRIRLSAPDTGFLNNLGDLRHSIVAASTLALGYEQASELKNAIGSGPFVFASEKPGSEIKIVRRAGYNWPPGTADHTGEAYLNSITYIISSEGASRTGLLLSGQAHAARDVLITDEKQLQKRGFHYYGARPFGGVRDLEINPSANPVIADPRVRQAILHGIDRNELITGVYNDNWVAAKGLVQSNTPGFVDIGAEYGFDPARANRLLDEAGWTAKGADGIRTKDGARLSFRVYPESQWVVPIPDAELIAIQLARVGIQFEIVKVDRSTYNAQVAKPDNPFSWGHTTATDVNQLWNRYRSKGLGGLNDPAFDQLLDTIKAVPVGPRRTEAVGAAQRYLLDNALIVPLQETQQSFVTAPKLQGFVPETLGRSYFYDAWLDD</sequence>
<dbReference type="InterPro" id="IPR030678">
    <property type="entry name" value="Peptide/Ni-bd"/>
</dbReference>
<comment type="similarity">
    <text evidence="1">Belongs to the bacterial solute-binding protein 5 family.</text>
</comment>
<dbReference type="PIRSF" id="PIRSF002741">
    <property type="entry name" value="MppA"/>
    <property type="match status" value="1"/>
</dbReference>
<reference evidence="6" key="1">
    <citation type="submission" date="2020-11" db="EMBL/GenBank/DDBJ databases">
        <title>Nocardia NEAU-351.nov., a novel actinomycete isolated from the cow dung.</title>
        <authorList>
            <person name="Zhang X."/>
        </authorList>
    </citation>
    <scope>NUCLEOTIDE SEQUENCE</scope>
    <source>
        <strain evidence="6">NEAU-351</strain>
    </source>
</reference>
<proteinExistence type="inferred from homology"/>
<name>A0A931IFF4_9NOCA</name>
<dbReference type="GO" id="GO:1904680">
    <property type="term" value="F:peptide transmembrane transporter activity"/>
    <property type="evidence" value="ECO:0007669"/>
    <property type="project" value="TreeGrafter"/>
</dbReference>
<keyword evidence="2" id="KW-0813">Transport</keyword>
<dbReference type="SUPFAM" id="SSF53850">
    <property type="entry name" value="Periplasmic binding protein-like II"/>
    <property type="match status" value="1"/>
</dbReference>
<evidence type="ECO:0000256" key="3">
    <source>
        <dbReference type="ARBA" id="ARBA00022729"/>
    </source>
</evidence>
<dbReference type="GO" id="GO:0015833">
    <property type="term" value="P:peptide transport"/>
    <property type="evidence" value="ECO:0007669"/>
    <property type="project" value="TreeGrafter"/>
</dbReference>
<dbReference type="InterPro" id="IPR000914">
    <property type="entry name" value="SBP_5_dom"/>
</dbReference>
<dbReference type="Proteomes" id="UP000655751">
    <property type="component" value="Unassembled WGS sequence"/>
</dbReference>
<evidence type="ECO:0000256" key="1">
    <source>
        <dbReference type="ARBA" id="ARBA00005695"/>
    </source>
</evidence>
<dbReference type="EMBL" id="JADMLG010000011">
    <property type="protein sequence ID" value="MBH0779563.1"/>
    <property type="molecule type" value="Genomic_DNA"/>
</dbReference>
<dbReference type="GO" id="GO:0042597">
    <property type="term" value="C:periplasmic space"/>
    <property type="evidence" value="ECO:0007669"/>
    <property type="project" value="UniProtKB-ARBA"/>
</dbReference>
<evidence type="ECO:0000313" key="7">
    <source>
        <dbReference type="Proteomes" id="UP000655751"/>
    </source>
</evidence>
<evidence type="ECO:0000256" key="2">
    <source>
        <dbReference type="ARBA" id="ARBA00022448"/>
    </source>
</evidence>
<keyword evidence="3 4" id="KW-0732">Signal</keyword>
<feature type="domain" description="Solute-binding protein family 5" evidence="5">
    <location>
        <begin position="87"/>
        <end position="450"/>
    </location>
</feature>
<protein>
    <recommendedName>
        <fullName evidence="5">Solute-binding protein family 5 domain-containing protein</fullName>
    </recommendedName>
</protein>
<dbReference type="RefSeq" id="WP_196151871.1">
    <property type="nucleotide sequence ID" value="NZ_JADMLG010000011.1"/>
</dbReference>
<dbReference type="PANTHER" id="PTHR30290:SF9">
    <property type="entry name" value="OLIGOPEPTIDE-BINDING PROTEIN APPA"/>
    <property type="match status" value="1"/>
</dbReference>
<comment type="caution">
    <text evidence="6">The sequence shown here is derived from an EMBL/GenBank/DDBJ whole genome shotgun (WGS) entry which is preliminary data.</text>
</comment>
<gene>
    <name evidence="6" type="ORF">IT779_25155</name>
</gene>
<evidence type="ECO:0000259" key="5">
    <source>
        <dbReference type="Pfam" id="PF00496"/>
    </source>
</evidence>
<dbReference type="GO" id="GO:0043190">
    <property type="term" value="C:ATP-binding cassette (ABC) transporter complex"/>
    <property type="evidence" value="ECO:0007669"/>
    <property type="project" value="InterPro"/>
</dbReference>
<feature type="signal peptide" evidence="4">
    <location>
        <begin position="1"/>
        <end position="25"/>
    </location>
</feature>
<accession>A0A931IFF4</accession>
<evidence type="ECO:0000313" key="6">
    <source>
        <dbReference type="EMBL" id="MBH0779563.1"/>
    </source>
</evidence>
<dbReference type="Gene3D" id="3.10.105.10">
    <property type="entry name" value="Dipeptide-binding Protein, Domain 3"/>
    <property type="match status" value="1"/>
</dbReference>
<keyword evidence="7" id="KW-1185">Reference proteome</keyword>